<evidence type="ECO:0000313" key="8">
    <source>
        <dbReference type="EMBL" id="QEM10017.1"/>
    </source>
</evidence>
<protein>
    <submittedName>
        <fullName evidence="8">RagB/SusD family nutrient uptake outer membrane protein</fullName>
    </submittedName>
</protein>
<dbReference type="EMBL" id="CP043450">
    <property type="protein sequence ID" value="QEM10017.1"/>
    <property type="molecule type" value="Genomic_DNA"/>
</dbReference>
<dbReference type="CDD" id="cd08977">
    <property type="entry name" value="SusD"/>
    <property type="match status" value="1"/>
</dbReference>
<dbReference type="KEGG" id="mrub:DEO27_008275"/>
<feature type="domain" description="SusD-like N-terminal" evidence="7">
    <location>
        <begin position="99"/>
        <end position="238"/>
    </location>
</feature>
<evidence type="ECO:0000256" key="3">
    <source>
        <dbReference type="ARBA" id="ARBA00022729"/>
    </source>
</evidence>
<dbReference type="OrthoDB" id="621570at2"/>
<dbReference type="Proteomes" id="UP000251402">
    <property type="component" value="Chromosome"/>
</dbReference>
<evidence type="ECO:0000256" key="4">
    <source>
        <dbReference type="ARBA" id="ARBA00023136"/>
    </source>
</evidence>
<comment type="subcellular location">
    <subcellularLocation>
        <location evidence="1">Cell outer membrane</location>
    </subcellularLocation>
</comment>
<evidence type="ECO:0000313" key="9">
    <source>
        <dbReference type="Proteomes" id="UP000251402"/>
    </source>
</evidence>
<gene>
    <name evidence="8" type="ORF">DEO27_008275</name>
</gene>
<dbReference type="InterPro" id="IPR033985">
    <property type="entry name" value="SusD-like_N"/>
</dbReference>
<keyword evidence="4" id="KW-0472">Membrane</keyword>
<dbReference type="GO" id="GO:0009279">
    <property type="term" value="C:cell outer membrane"/>
    <property type="evidence" value="ECO:0007669"/>
    <property type="project" value="UniProtKB-SubCell"/>
</dbReference>
<dbReference type="AlphaFoldDB" id="A0A5C1HVV9"/>
<keyword evidence="5" id="KW-0998">Cell outer membrane</keyword>
<reference evidence="8" key="1">
    <citation type="submission" date="2019-08" db="EMBL/GenBank/DDBJ databases">
        <title>Comparative genome analysis confer to the adaptation heavy metal polluted environment.</title>
        <authorList>
            <person name="Li Y."/>
        </authorList>
    </citation>
    <scope>NUCLEOTIDE SEQUENCE [LARGE SCALE GENOMIC DNA]</scope>
    <source>
        <strain evidence="8">P1</strain>
    </source>
</reference>
<keyword evidence="3" id="KW-0732">Signal</keyword>
<evidence type="ECO:0000256" key="1">
    <source>
        <dbReference type="ARBA" id="ARBA00004442"/>
    </source>
</evidence>
<evidence type="ECO:0000259" key="6">
    <source>
        <dbReference type="Pfam" id="PF07980"/>
    </source>
</evidence>
<dbReference type="InterPro" id="IPR011990">
    <property type="entry name" value="TPR-like_helical_dom_sf"/>
</dbReference>
<organism evidence="8 9">
    <name type="scientific">Mucilaginibacter rubeus</name>
    <dbReference type="NCBI Taxonomy" id="2027860"/>
    <lineage>
        <taxon>Bacteria</taxon>
        <taxon>Pseudomonadati</taxon>
        <taxon>Bacteroidota</taxon>
        <taxon>Sphingobacteriia</taxon>
        <taxon>Sphingobacteriales</taxon>
        <taxon>Sphingobacteriaceae</taxon>
        <taxon>Mucilaginibacter</taxon>
    </lineage>
</organism>
<name>A0A5C1HVV9_9SPHI</name>
<accession>A0A5C1HVV9</accession>
<evidence type="ECO:0000256" key="2">
    <source>
        <dbReference type="ARBA" id="ARBA00006275"/>
    </source>
</evidence>
<proteinExistence type="inferred from homology"/>
<evidence type="ECO:0000256" key="5">
    <source>
        <dbReference type="ARBA" id="ARBA00023237"/>
    </source>
</evidence>
<keyword evidence="9" id="KW-1185">Reference proteome</keyword>
<comment type="similarity">
    <text evidence="2">Belongs to the SusD family.</text>
</comment>
<evidence type="ECO:0000259" key="7">
    <source>
        <dbReference type="Pfam" id="PF14322"/>
    </source>
</evidence>
<dbReference type="SUPFAM" id="SSF48452">
    <property type="entry name" value="TPR-like"/>
    <property type="match status" value="1"/>
</dbReference>
<sequence>MMKKKIISITGICIALLFIYGSGCKKMVDVGDPTTTITTEKAFTTDGTAYAALAGLYSYMLNGDGPQAITLSNGGTTVYAGMSGDELTNFLGTSNDIDYNFVSNRLTSQNDLVNSIFWTPLYKSIYNANSIIDGIAASTSNLLKPAARKQITAEAKFIRAFNYFYLVNLFGDVPLITGTDWKANAQVPRTPLADVYTQITNDLLDAQRDLPEDYAITGGERIRVNKYAATAMLARVYLYRSDWKNAETEASAVIANSQFAIDPNLDNVFLPSSKESIWQLKPASTNINIPSYEAKAFTPQMSWEKDIPEDLRPLYLDPSVFSDLAILFFPSYYMTDDLSATFEAGDQRLKAWTNFVETPNSPPYTGATAHFSSKYARQGLAATQYLVVLRLAEQVLIRAEARAQQGNLSGADEDLNKIRTRAGLHTVSSSSKDNALAAIAHERRVEFFSEWGHRWFDLKRTGKAIEVLGSLSYKKITATQLLYPIPLDELQSAPSLVQNPGY</sequence>
<dbReference type="InterPro" id="IPR012944">
    <property type="entry name" value="SusD_RagB_dom"/>
</dbReference>
<dbReference type="Pfam" id="PF07980">
    <property type="entry name" value="SusD_RagB"/>
    <property type="match status" value="1"/>
</dbReference>
<dbReference type="Gene3D" id="1.25.40.390">
    <property type="match status" value="1"/>
</dbReference>
<dbReference type="Pfam" id="PF14322">
    <property type="entry name" value="SusD-like_3"/>
    <property type="match status" value="1"/>
</dbReference>
<feature type="domain" description="RagB/SusD" evidence="6">
    <location>
        <begin position="374"/>
        <end position="502"/>
    </location>
</feature>
<dbReference type="RefSeq" id="WP_112570391.1">
    <property type="nucleotide sequence ID" value="NZ_CP043450.1"/>
</dbReference>